<dbReference type="InterPro" id="IPR038740">
    <property type="entry name" value="BioF2-like_GNAT_dom"/>
</dbReference>
<feature type="domain" description="BioF2-like acetyltransferase" evidence="1">
    <location>
        <begin position="163"/>
        <end position="310"/>
    </location>
</feature>
<proteinExistence type="predicted"/>
<comment type="caution">
    <text evidence="2">The sequence shown here is derived from an EMBL/GenBank/DDBJ whole genome shotgun (WGS) entry which is preliminary data.</text>
</comment>
<dbReference type="GO" id="GO:0016740">
    <property type="term" value="F:transferase activity"/>
    <property type="evidence" value="ECO:0007669"/>
    <property type="project" value="UniProtKB-KW"/>
</dbReference>
<dbReference type="EMBL" id="JACHEJ010000027">
    <property type="protein sequence ID" value="MBB6182345.1"/>
    <property type="molecule type" value="Genomic_DNA"/>
</dbReference>
<dbReference type="AlphaFoldDB" id="A0A7X0DF08"/>
<dbReference type="SUPFAM" id="SSF55729">
    <property type="entry name" value="Acyl-CoA N-acyltransferases (Nat)"/>
    <property type="match status" value="1"/>
</dbReference>
<evidence type="ECO:0000313" key="2">
    <source>
        <dbReference type="EMBL" id="MBB6182345.1"/>
    </source>
</evidence>
<keyword evidence="3" id="KW-1185">Reference proteome</keyword>
<keyword evidence="2" id="KW-0808">Transferase</keyword>
<name>A0A7X0DF08_9HYPH</name>
<accession>A0A7X0DF08</accession>
<dbReference type="Proteomes" id="UP000535501">
    <property type="component" value="Unassembled WGS sequence"/>
</dbReference>
<evidence type="ECO:0000259" key="1">
    <source>
        <dbReference type="Pfam" id="PF13480"/>
    </source>
</evidence>
<dbReference type="Gene3D" id="3.40.630.30">
    <property type="match status" value="1"/>
</dbReference>
<protein>
    <submittedName>
        <fullName evidence="2">CelD/BcsL family acetyltransferase involved in cellulose biosynthesis</fullName>
    </submittedName>
</protein>
<gene>
    <name evidence="2" type="ORF">HNQ75_004334</name>
</gene>
<dbReference type="InterPro" id="IPR016181">
    <property type="entry name" value="Acyl_CoA_acyltransferase"/>
</dbReference>
<dbReference type="Pfam" id="PF13480">
    <property type="entry name" value="Acetyltransf_6"/>
    <property type="match status" value="1"/>
</dbReference>
<reference evidence="2 3" key="1">
    <citation type="submission" date="2020-08" db="EMBL/GenBank/DDBJ databases">
        <title>Genomic Encyclopedia of Type Strains, Phase IV (KMG-IV): sequencing the most valuable type-strain genomes for metagenomic binning, comparative biology and taxonomic classification.</title>
        <authorList>
            <person name="Goeker M."/>
        </authorList>
    </citation>
    <scope>NUCLEOTIDE SEQUENCE [LARGE SCALE GENOMIC DNA]</scope>
    <source>
        <strain evidence="2 3">DSM 102134</strain>
    </source>
</reference>
<evidence type="ECO:0000313" key="3">
    <source>
        <dbReference type="Proteomes" id="UP000535501"/>
    </source>
</evidence>
<organism evidence="2 3">
    <name type="scientific">Pseudorhizobium flavum</name>
    <dbReference type="NCBI Taxonomy" id="1335061"/>
    <lineage>
        <taxon>Bacteria</taxon>
        <taxon>Pseudomonadati</taxon>
        <taxon>Pseudomonadota</taxon>
        <taxon>Alphaproteobacteria</taxon>
        <taxon>Hyphomicrobiales</taxon>
        <taxon>Rhizobiaceae</taxon>
        <taxon>Rhizobium/Agrobacterium group</taxon>
        <taxon>Pseudorhizobium</taxon>
    </lineage>
</organism>
<dbReference type="RefSeq" id="WP_172977957.1">
    <property type="nucleotide sequence ID" value="NZ_JACHEJ010000027.1"/>
</dbReference>
<sequence length="358" mass="40186">MLEVVDTQERLEEIRFAWDALVKRSYSSLLDHNWIASSAKAFSAIATPAIYLLWQGDQIRAAAPLGLFREGLNYRLRFIGYLLREPNGLLFSDEGALQELVTHLFNQGRPLALARLPSGAAEEKVLRATCPRSSLMIRAKGGFTHTARLPSSVDALETEMSANVRSTLRRKLKRARKLGEVTFTVQSPDAENVGGLIDELIRIEGGGWKGRRGTAIACDATLRVFYHEFSARAAANGRLRIYRMAIDGATIAIRLGVVADNALYELKIAFDEQFRELSPGLLLTHETLKLEIAEGLTRHEFLGMAEDWQKHWPLERKEQASFRSYPLDMRGAMAIGHDVYDKVRRRYSAAVTTAIDRN</sequence>